<dbReference type="SUPFAM" id="SSF54523">
    <property type="entry name" value="Pili subunits"/>
    <property type="match status" value="1"/>
</dbReference>
<evidence type="ECO:0000313" key="3">
    <source>
        <dbReference type="EMBL" id="MBB4746231.1"/>
    </source>
</evidence>
<accession>A0A7W7H963</accession>
<reference evidence="3 4" key="1">
    <citation type="submission" date="2020-08" db="EMBL/GenBank/DDBJ databases">
        <title>Sequencing the genomes of 1000 actinobacteria strains.</title>
        <authorList>
            <person name="Klenk H.-P."/>
        </authorList>
    </citation>
    <scope>NUCLEOTIDE SEQUENCE [LARGE SCALE GENOMIC DNA]</scope>
    <source>
        <strain evidence="3 4">DSM 43150</strain>
    </source>
</reference>
<dbReference type="Pfam" id="PF07963">
    <property type="entry name" value="N_methyl"/>
    <property type="match status" value="1"/>
</dbReference>
<dbReference type="Proteomes" id="UP000631312">
    <property type="component" value="Unassembled WGS sequence"/>
</dbReference>
<protein>
    <submittedName>
        <fullName evidence="3">Prepilin-type N-terminal cleavage/methylation domain-containing protein</fullName>
    </submittedName>
</protein>
<evidence type="ECO:0000313" key="4">
    <source>
        <dbReference type="Proteomes" id="UP000590511"/>
    </source>
</evidence>
<reference evidence="2 5" key="2">
    <citation type="submission" date="2021-01" db="EMBL/GenBank/DDBJ databases">
        <title>Whole genome shotgun sequence of Actinoplanes lobatus NBRC 12513.</title>
        <authorList>
            <person name="Komaki H."/>
            <person name="Tamura T."/>
        </authorList>
    </citation>
    <scope>NUCLEOTIDE SEQUENCE [LARGE SCALE GENOMIC DNA]</scope>
    <source>
        <strain evidence="2 5">NBRC 12513</strain>
    </source>
</reference>
<dbReference type="AlphaFoldDB" id="A0A7W7H963"/>
<dbReference type="InterPro" id="IPR012902">
    <property type="entry name" value="N_methyl_site"/>
</dbReference>
<dbReference type="RefSeq" id="WP_188119052.1">
    <property type="nucleotide sequence ID" value="NZ_BOMP01000070.1"/>
</dbReference>
<proteinExistence type="predicted"/>
<keyword evidence="1" id="KW-0812">Transmembrane</keyword>
<dbReference type="NCBIfam" id="TIGR02532">
    <property type="entry name" value="IV_pilin_GFxxxE"/>
    <property type="match status" value="1"/>
</dbReference>
<name>A0A7W7H963_9ACTN</name>
<dbReference type="InterPro" id="IPR045584">
    <property type="entry name" value="Pilin-like"/>
</dbReference>
<feature type="transmembrane region" description="Helical" evidence="1">
    <location>
        <begin position="20"/>
        <end position="41"/>
    </location>
</feature>
<evidence type="ECO:0000313" key="5">
    <source>
        <dbReference type="Proteomes" id="UP000631312"/>
    </source>
</evidence>
<comment type="caution">
    <text evidence="3">The sequence shown here is derived from an EMBL/GenBank/DDBJ whole genome shotgun (WGS) entry which is preliminary data.</text>
</comment>
<keyword evidence="1" id="KW-0472">Membrane</keyword>
<dbReference type="EMBL" id="BOMP01000070">
    <property type="protein sequence ID" value="GIE41439.1"/>
    <property type="molecule type" value="Genomic_DNA"/>
</dbReference>
<keyword evidence="1" id="KW-1133">Transmembrane helix</keyword>
<keyword evidence="5" id="KW-1185">Reference proteome</keyword>
<dbReference type="Proteomes" id="UP000590511">
    <property type="component" value="Unassembled WGS sequence"/>
</dbReference>
<gene>
    <name evidence="2" type="ORF">Alo02nite_43370</name>
    <name evidence="3" type="ORF">BJ964_000392</name>
</gene>
<sequence>MRLTPRTARDDAGFTLIELLIVVAITAVIVVPLGNALILYFRNTDATAARMSLSHDAQISAAYLARDVAAVGLRDLDTAGPGGTIPFKASIQVNAAFDAGGQVCGTSATPAAKIRLLADDWDASTSPATRDTRIVAYYLAPAGTVSELHRLVCADGATTDIVVAHHVDPATFTVSCASPTTCESASVPQTVTLAFSATLPGADPYPITLTGHRRQQ</sequence>
<dbReference type="EMBL" id="JACHNC010000001">
    <property type="protein sequence ID" value="MBB4746231.1"/>
    <property type="molecule type" value="Genomic_DNA"/>
</dbReference>
<organism evidence="3 4">
    <name type="scientific">Actinoplanes lobatus</name>
    <dbReference type="NCBI Taxonomy" id="113568"/>
    <lineage>
        <taxon>Bacteria</taxon>
        <taxon>Bacillati</taxon>
        <taxon>Actinomycetota</taxon>
        <taxon>Actinomycetes</taxon>
        <taxon>Micromonosporales</taxon>
        <taxon>Micromonosporaceae</taxon>
        <taxon>Actinoplanes</taxon>
    </lineage>
</organism>
<evidence type="ECO:0000313" key="2">
    <source>
        <dbReference type="EMBL" id="GIE41439.1"/>
    </source>
</evidence>
<evidence type="ECO:0000256" key="1">
    <source>
        <dbReference type="SAM" id="Phobius"/>
    </source>
</evidence>